<feature type="transmembrane region" description="Helical" evidence="1">
    <location>
        <begin position="233"/>
        <end position="253"/>
    </location>
</feature>
<keyword evidence="1" id="KW-0812">Transmembrane</keyword>
<feature type="domain" description="CAAX prenyl protease 2/Lysostaphin resistance protein A-like" evidence="2">
    <location>
        <begin position="116"/>
        <end position="202"/>
    </location>
</feature>
<evidence type="ECO:0000313" key="5">
    <source>
        <dbReference type="Proteomes" id="UP000027946"/>
    </source>
</evidence>
<dbReference type="STRING" id="1121324.CLIT_10c00410"/>
<feature type="transmembrane region" description="Helical" evidence="1">
    <location>
        <begin position="152"/>
        <end position="183"/>
    </location>
</feature>
<evidence type="ECO:0000313" key="3">
    <source>
        <dbReference type="EMBL" id="KDR93887.1"/>
    </source>
</evidence>
<feature type="transmembrane region" description="Helical" evidence="1">
    <location>
        <begin position="32"/>
        <end position="52"/>
    </location>
</feature>
<evidence type="ECO:0000259" key="2">
    <source>
        <dbReference type="Pfam" id="PF02517"/>
    </source>
</evidence>
<dbReference type="OrthoDB" id="5486437at2"/>
<name>A0A069RE11_PEPLI</name>
<dbReference type="GO" id="GO:0080120">
    <property type="term" value="P:CAAX-box protein maturation"/>
    <property type="evidence" value="ECO:0007669"/>
    <property type="project" value="UniProtKB-ARBA"/>
</dbReference>
<dbReference type="PANTHER" id="PTHR43592">
    <property type="entry name" value="CAAX AMINO TERMINAL PROTEASE"/>
    <property type="match status" value="1"/>
</dbReference>
<keyword evidence="1" id="KW-1133">Transmembrane helix</keyword>
<dbReference type="EMBL" id="JJMM01000026">
    <property type="protein sequence ID" value="KDR93887.1"/>
    <property type="molecule type" value="Genomic_DNA"/>
</dbReference>
<dbReference type="EMBL" id="JJMM01000010">
    <property type="protein sequence ID" value="KDR95314.1"/>
    <property type="molecule type" value="Genomic_DNA"/>
</dbReference>
<reference evidence="4 5" key="1">
    <citation type="submission" date="2014-03" db="EMBL/GenBank/DDBJ databases">
        <title>Genome sequence of Clostridium litorale W6, DSM 5388.</title>
        <authorList>
            <person name="Poehlein A."/>
            <person name="Jagirdar A."/>
            <person name="Khonsari B."/>
            <person name="Chibani C.M."/>
            <person name="Gutierrez Gutierrez D.A."/>
            <person name="Davydova E."/>
            <person name="Alghaithi H.S."/>
            <person name="Nair K.P."/>
            <person name="Dhamotharan K."/>
            <person name="Chandran L."/>
            <person name="G W."/>
            <person name="Daniel R."/>
        </authorList>
    </citation>
    <scope>NUCLEOTIDE SEQUENCE [LARGE SCALE GENOMIC DNA]</scope>
    <source>
        <strain evidence="4 5">W6</strain>
    </source>
</reference>
<gene>
    <name evidence="4" type="ORF">CLIT_10c00410</name>
    <name evidence="3" type="ORF">CLIT_23c01590</name>
</gene>
<dbReference type="eggNOG" id="COG1266">
    <property type="taxonomic scope" value="Bacteria"/>
</dbReference>
<dbReference type="RefSeq" id="WP_038263416.1">
    <property type="nucleotide sequence ID" value="NZ_FSRH01000004.1"/>
</dbReference>
<dbReference type="Proteomes" id="UP000027946">
    <property type="component" value="Unassembled WGS sequence"/>
</dbReference>
<dbReference type="AlphaFoldDB" id="A0A069RE11"/>
<sequence length="304" mass="33785">MKKVMASNMVFLLLSLVFVTMGGEFQRDDLNRGIVLTEILIVLLPAVVFANIYKDSTAKLFLKIRKFKPSTLFKAVGITLLTYPIAVFGNVVVITILSMFKQPDIPQVPIASDLSQYILYIAIIGILPGICEEILFRGFFLSMNRELGIRNSILFTGFLFALFHYNIYNFAGPLILGVVFGYVTVITKSIWPAVICHALNNSIASTLGFWALKNSGDSAQNTQEMLDKIPYAYVLLIQVAFLAGIAMICLALLKKLMESLARDYGMDAIIQGEEKSLVPFGDVMAFMPVIVCIMLYLYITSVII</sequence>
<dbReference type="InterPro" id="IPR003675">
    <property type="entry name" value="Rce1/LyrA-like_dom"/>
</dbReference>
<protein>
    <submittedName>
        <fullName evidence="4">Abortive infection protein</fullName>
    </submittedName>
</protein>
<feature type="transmembrane region" description="Helical" evidence="1">
    <location>
        <begin position="283"/>
        <end position="303"/>
    </location>
</feature>
<dbReference type="Pfam" id="PF02517">
    <property type="entry name" value="Rce1-like"/>
    <property type="match status" value="1"/>
</dbReference>
<proteinExistence type="predicted"/>
<evidence type="ECO:0000256" key="1">
    <source>
        <dbReference type="SAM" id="Phobius"/>
    </source>
</evidence>
<keyword evidence="1" id="KW-0472">Membrane</keyword>
<feature type="transmembrane region" description="Helical" evidence="1">
    <location>
        <begin position="72"/>
        <end position="97"/>
    </location>
</feature>
<accession>A0A069RE11</accession>
<comment type="caution">
    <text evidence="4">The sequence shown here is derived from an EMBL/GenBank/DDBJ whole genome shotgun (WGS) entry which is preliminary data.</text>
</comment>
<feature type="transmembrane region" description="Helical" evidence="1">
    <location>
        <begin position="189"/>
        <end position="212"/>
    </location>
</feature>
<dbReference type="PANTHER" id="PTHR43592:SF15">
    <property type="entry name" value="CAAX AMINO TERMINAL PROTEASE FAMILY PROTEIN"/>
    <property type="match status" value="1"/>
</dbReference>
<organism evidence="4 5">
    <name type="scientific">Peptoclostridium litorale DSM 5388</name>
    <dbReference type="NCBI Taxonomy" id="1121324"/>
    <lineage>
        <taxon>Bacteria</taxon>
        <taxon>Bacillati</taxon>
        <taxon>Bacillota</taxon>
        <taxon>Clostridia</taxon>
        <taxon>Peptostreptococcales</taxon>
        <taxon>Peptoclostridiaceae</taxon>
        <taxon>Peptoclostridium</taxon>
    </lineage>
</organism>
<dbReference type="GO" id="GO:0004175">
    <property type="term" value="F:endopeptidase activity"/>
    <property type="evidence" value="ECO:0007669"/>
    <property type="project" value="UniProtKB-ARBA"/>
</dbReference>
<evidence type="ECO:0000313" key="4">
    <source>
        <dbReference type="EMBL" id="KDR95314.1"/>
    </source>
</evidence>
<keyword evidence="5" id="KW-1185">Reference proteome</keyword>
<feature type="transmembrane region" description="Helical" evidence="1">
    <location>
        <begin position="117"/>
        <end position="140"/>
    </location>
</feature>